<keyword evidence="2" id="KW-0540">Nuclease</keyword>
<evidence type="ECO:0000256" key="8">
    <source>
        <dbReference type="ARBA" id="ARBA00022840"/>
    </source>
</evidence>
<keyword evidence="7" id="KW-0269">Exonuclease</keyword>
<evidence type="ECO:0000256" key="10">
    <source>
        <dbReference type="ARBA" id="ARBA00023204"/>
    </source>
</evidence>
<dbReference type="PROSITE" id="PS51198">
    <property type="entry name" value="UVRD_HELICASE_ATP_BIND"/>
    <property type="match status" value="1"/>
</dbReference>
<keyword evidence="11" id="KW-0413">Isomerase</keyword>
<evidence type="ECO:0000313" key="18">
    <source>
        <dbReference type="EMBL" id="MEJ8542473.1"/>
    </source>
</evidence>
<dbReference type="Gene3D" id="1.10.486.10">
    <property type="entry name" value="PCRA, domain 4"/>
    <property type="match status" value="1"/>
</dbReference>
<evidence type="ECO:0000256" key="15">
    <source>
        <dbReference type="PROSITE-ProRule" id="PRU00560"/>
    </source>
</evidence>
<dbReference type="PROSITE" id="PS51217">
    <property type="entry name" value="UVRD_HELICASE_CTER"/>
    <property type="match status" value="1"/>
</dbReference>
<dbReference type="InterPro" id="IPR038726">
    <property type="entry name" value="PDDEXK_AddAB-type"/>
</dbReference>
<dbReference type="Gene3D" id="1.10.10.160">
    <property type="match status" value="1"/>
</dbReference>
<dbReference type="SUPFAM" id="SSF52980">
    <property type="entry name" value="Restriction endonuclease-like"/>
    <property type="match status" value="1"/>
</dbReference>
<protein>
    <recommendedName>
        <fullName evidence="13">DNA 3'-5' helicase</fullName>
        <ecNumber evidence="13">5.6.2.4</ecNumber>
    </recommendedName>
</protein>
<evidence type="ECO:0000256" key="11">
    <source>
        <dbReference type="ARBA" id="ARBA00023235"/>
    </source>
</evidence>
<evidence type="ECO:0000256" key="3">
    <source>
        <dbReference type="ARBA" id="ARBA00022741"/>
    </source>
</evidence>
<dbReference type="Pfam" id="PF00580">
    <property type="entry name" value="UvrD-helicase"/>
    <property type="match status" value="1"/>
</dbReference>
<evidence type="ECO:0000256" key="5">
    <source>
        <dbReference type="ARBA" id="ARBA00022801"/>
    </source>
</evidence>
<keyword evidence="10" id="KW-0234">DNA repair</keyword>
<organism evidence="18 19">
    <name type="scientific">Methanothermobacter wolfeii</name>
    <name type="common">Methanobacterium wolfei</name>
    <dbReference type="NCBI Taxonomy" id="145261"/>
    <lineage>
        <taxon>Archaea</taxon>
        <taxon>Methanobacteriati</taxon>
        <taxon>Methanobacteriota</taxon>
        <taxon>Methanomada group</taxon>
        <taxon>Methanobacteria</taxon>
        <taxon>Methanobacteriales</taxon>
        <taxon>Methanobacteriaceae</taxon>
        <taxon>Methanothermobacter</taxon>
    </lineage>
</organism>
<dbReference type="InterPro" id="IPR014016">
    <property type="entry name" value="UvrD-like_ATP-bd"/>
</dbReference>
<dbReference type="EC" id="5.6.2.4" evidence="13"/>
<comment type="caution">
    <text evidence="18">The sequence shown here is derived from an EMBL/GenBank/DDBJ whole genome shotgun (WGS) entry which is preliminary data.</text>
</comment>
<keyword evidence="9" id="KW-0238">DNA-binding</keyword>
<accession>A0ABU8TVJ1</accession>
<dbReference type="Pfam" id="PF12705">
    <property type="entry name" value="PDDEXK_1"/>
    <property type="match status" value="1"/>
</dbReference>
<dbReference type="Pfam" id="PF13361">
    <property type="entry name" value="UvrD_C"/>
    <property type="match status" value="1"/>
</dbReference>
<feature type="domain" description="UvrD-like helicase C-terminal" evidence="17">
    <location>
        <begin position="312"/>
        <end position="598"/>
    </location>
</feature>
<keyword evidence="6 15" id="KW-0347">Helicase</keyword>
<evidence type="ECO:0000256" key="2">
    <source>
        <dbReference type="ARBA" id="ARBA00022722"/>
    </source>
</evidence>
<dbReference type="CDD" id="cd17932">
    <property type="entry name" value="DEXQc_UvrD"/>
    <property type="match status" value="1"/>
</dbReference>
<comment type="catalytic activity">
    <reaction evidence="14">
        <text>ATP + H2O = ADP + phosphate + H(+)</text>
        <dbReference type="Rhea" id="RHEA:13065"/>
        <dbReference type="ChEBI" id="CHEBI:15377"/>
        <dbReference type="ChEBI" id="CHEBI:15378"/>
        <dbReference type="ChEBI" id="CHEBI:30616"/>
        <dbReference type="ChEBI" id="CHEBI:43474"/>
        <dbReference type="ChEBI" id="CHEBI:456216"/>
        <dbReference type="EC" id="5.6.2.4"/>
    </reaction>
</comment>
<dbReference type="InterPro" id="IPR014017">
    <property type="entry name" value="DNA_helicase_UvrD-like_C"/>
</dbReference>
<evidence type="ECO:0000256" key="9">
    <source>
        <dbReference type="ARBA" id="ARBA00023125"/>
    </source>
</evidence>
<dbReference type="EMBL" id="JAXUHJ010000008">
    <property type="protein sequence ID" value="MEJ8542473.1"/>
    <property type="molecule type" value="Genomic_DNA"/>
</dbReference>
<keyword evidence="19" id="KW-1185">Reference proteome</keyword>
<dbReference type="GO" id="GO:0016787">
    <property type="term" value="F:hydrolase activity"/>
    <property type="evidence" value="ECO:0007669"/>
    <property type="project" value="UniProtKB-KW"/>
</dbReference>
<evidence type="ECO:0000313" key="19">
    <source>
        <dbReference type="Proteomes" id="UP001369247"/>
    </source>
</evidence>
<dbReference type="InterPro" id="IPR011335">
    <property type="entry name" value="Restrct_endonuc-II-like"/>
</dbReference>
<keyword evidence="3 15" id="KW-0547">Nucleotide-binding</keyword>
<evidence type="ECO:0000256" key="14">
    <source>
        <dbReference type="ARBA" id="ARBA00048988"/>
    </source>
</evidence>
<comment type="similarity">
    <text evidence="1">Belongs to the helicase family. UvrD subfamily.</text>
</comment>
<gene>
    <name evidence="18" type="ORF">U2150_03070</name>
</gene>
<keyword evidence="4" id="KW-0227">DNA damage</keyword>
<dbReference type="InterPro" id="IPR013986">
    <property type="entry name" value="DExx_box_DNA_helicase_dom_sf"/>
</dbReference>
<feature type="binding site" evidence="15">
    <location>
        <begin position="48"/>
        <end position="55"/>
    </location>
    <ligand>
        <name>ATP</name>
        <dbReference type="ChEBI" id="CHEBI:30616"/>
    </ligand>
</feature>
<evidence type="ECO:0000259" key="17">
    <source>
        <dbReference type="PROSITE" id="PS51217"/>
    </source>
</evidence>
<keyword evidence="8 15" id="KW-0067">ATP-binding</keyword>
<dbReference type="Gene3D" id="3.40.50.300">
    <property type="entry name" value="P-loop containing nucleotide triphosphate hydrolases"/>
    <property type="match status" value="2"/>
</dbReference>
<keyword evidence="5 15" id="KW-0378">Hydrolase</keyword>
<evidence type="ECO:0000256" key="6">
    <source>
        <dbReference type="ARBA" id="ARBA00022806"/>
    </source>
</evidence>
<evidence type="ECO:0000256" key="1">
    <source>
        <dbReference type="ARBA" id="ARBA00009922"/>
    </source>
</evidence>
<evidence type="ECO:0000256" key="4">
    <source>
        <dbReference type="ARBA" id="ARBA00022763"/>
    </source>
</evidence>
<dbReference type="InterPro" id="IPR000212">
    <property type="entry name" value="DNA_helicase_UvrD/REP"/>
</dbReference>
<dbReference type="PANTHER" id="PTHR11070">
    <property type="entry name" value="UVRD / RECB / PCRA DNA HELICASE FAMILY MEMBER"/>
    <property type="match status" value="1"/>
</dbReference>
<evidence type="ECO:0000256" key="7">
    <source>
        <dbReference type="ARBA" id="ARBA00022839"/>
    </source>
</evidence>
<sequence length="934" mass="108132">MFPSIKSIHTDITQGFIITGSLCRKGEACTEKQKMAVKKTEGPLVVVAGPGAGKTRVLVERVAYLVKRRGVSPENILVITFTEKAAGELKARLINCVGLDAELMQISTIHSFCSKVLRDHPEEHELGAGFEILDDESQLIFLRTVFYKIGLNRYMKMGEVHRAIEFFNRCTENCIEPEELIDALRRKYPDREKYQGIAGCYARYLELLREQKKIDFPGLEKEVYLLLNSSERVLESVRKRYRYIMIDEYQDTSPIQELIFRKIAGKNSSICVVGDEDQSIYGFRGATPENFIRFREEYDAEVVTLEDNFRSRAGIVLTADSFMRGERHYEKTIKPVRDGGTDVVILKSRDVNSEARNIVSLIKKLKATGKIPEYGYVALLFRSVRNHADKVLAELRREGIPYIVRGDGSFLKRYEVRSMLYFLAYVDPPDYGGKFRKWDGWWNISRFRGEFLDLTAETLRALESLDRNCRLSDFTSRGELEEIGVHGEDAEKILGLNRIRHEVGEGSLTVLKTFYRILEVTGYLRRLIEDGSDSSRAKIFNLAKLSSLIDRYEAIKPGARIQDLLWYLYLLPSHLHHDEAALEDPASVKIMTVHQAKGLEFPVVFICSVINGRFPVKRRKGRDIIPIPRELLLSPGEVPDEDRRLFYVAMTRAQDALIISTAPRINTRKVGISPFITDLREKCGIYECDCTSVSRCLTREWSEEPLRINFSALFTYEECPFRYMLIYHYGFVYPETFMQRYGIILHRCLEELHLAMKNSEEINGALIRRIVERCWIPMGRDDDVKKRRLERDLLNYYHDSRDHTDEVISVEEPFSIPDDDIIIEGRTDLIIRTRDGGLELVDFKAREHGGVERMALEYQLRTYEYALRERYRFDSLSAYAIKDSMRISFDSDPEFRVKERIAETVARIRDECFEPRKNPFCSRCVFRTFCGVGD</sequence>
<proteinExistence type="inferred from homology"/>
<feature type="domain" description="UvrD-like helicase ATP-binding" evidence="16">
    <location>
        <begin position="27"/>
        <end position="312"/>
    </location>
</feature>
<dbReference type="GeneID" id="58978499"/>
<dbReference type="GO" id="GO:0004386">
    <property type="term" value="F:helicase activity"/>
    <property type="evidence" value="ECO:0007669"/>
    <property type="project" value="UniProtKB-KW"/>
</dbReference>
<dbReference type="PANTHER" id="PTHR11070:SF2">
    <property type="entry name" value="ATP-DEPENDENT DNA HELICASE SRS2"/>
    <property type="match status" value="1"/>
</dbReference>
<evidence type="ECO:0000256" key="13">
    <source>
        <dbReference type="ARBA" id="ARBA00034808"/>
    </source>
</evidence>
<dbReference type="Gene3D" id="3.90.320.10">
    <property type="match status" value="1"/>
</dbReference>
<comment type="catalytic activity">
    <reaction evidence="12">
        <text>Couples ATP hydrolysis with the unwinding of duplex DNA by translocating in the 3'-5' direction.</text>
        <dbReference type="EC" id="5.6.2.4"/>
    </reaction>
</comment>
<name>A0ABU8TVJ1_METWO</name>
<dbReference type="InterPro" id="IPR027417">
    <property type="entry name" value="P-loop_NTPase"/>
</dbReference>
<dbReference type="Proteomes" id="UP001369247">
    <property type="component" value="Unassembled WGS sequence"/>
</dbReference>
<dbReference type="RefSeq" id="WP_340222460.1">
    <property type="nucleotide sequence ID" value="NZ_JAXUHJ010000008.1"/>
</dbReference>
<reference evidence="18 19" key="1">
    <citation type="submission" date="2023-12" db="EMBL/GenBank/DDBJ databases">
        <title>Phenotypic and Genomic Characterization of Methanothermobacter wolfeii Strain BSEL, a CO2-Capturing Archaeon with Minimal Nutrient Requirements.</title>
        <authorList>
            <person name="Ale Enriquez F."/>
            <person name="Ahring B.K."/>
        </authorList>
    </citation>
    <scope>NUCLEOTIDE SEQUENCE [LARGE SCALE GENOMIC DNA]</scope>
    <source>
        <strain evidence="18 19">BSEL-1</strain>
    </source>
</reference>
<dbReference type="InterPro" id="IPR011604">
    <property type="entry name" value="PDDEXK-like_dom_sf"/>
</dbReference>
<evidence type="ECO:0000256" key="12">
    <source>
        <dbReference type="ARBA" id="ARBA00034617"/>
    </source>
</evidence>
<evidence type="ECO:0000259" key="16">
    <source>
        <dbReference type="PROSITE" id="PS51198"/>
    </source>
</evidence>
<dbReference type="SUPFAM" id="SSF52540">
    <property type="entry name" value="P-loop containing nucleoside triphosphate hydrolases"/>
    <property type="match status" value="1"/>
</dbReference>